<name>A0ABR5C4Q2_9TREE</name>
<organism evidence="1 2">
    <name type="scientific">Cryptococcus gattii EJB2</name>
    <dbReference type="NCBI Taxonomy" id="1296103"/>
    <lineage>
        <taxon>Eukaryota</taxon>
        <taxon>Fungi</taxon>
        <taxon>Dikarya</taxon>
        <taxon>Basidiomycota</taxon>
        <taxon>Agaricomycotina</taxon>
        <taxon>Tremellomycetes</taxon>
        <taxon>Tremellales</taxon>
        <taxon>Cryptococcaceae</taxon>
        <taxon>Cryptococcus</taxon>
        <taxon>Cryptococcus gattii species complex</taxon>
    </lineage>
</organism>
<accession>A0ABR5C4Q2</accession>
<sequence length="34" mass="3775">MTTALTCLHDASTRSRRTLCRDSLIGILLELRGT</sequence>
<feature type="non-terminal residue" evidence="1">
    <location>
        <position position="34"/>
    </location>
</feature>
<dbReference type="EMBL" id="KN848556">
    <property type="protein sequence ID" value="KIR82688.1"/>
    <property type="molecule type" value="Genomic_DNA"/>
</dbReference>
<evidence type="ECO:0000313" key="1">
    <source>
        <dbReference type="EMBL" id="KIR82688.1"/>
    </source>
</evidence>
<protein>
    <submittedName>
        <fullName evidence="1">Uncharacterized protein</fullName>
    </submittedName>
</protein>
<evidence type="ECO:0000313" key="2">
    <source>
        <dbReference type="Proteomes" id="UP000054272"/>
    </source>
</evidence>
<gene>
    <name evidence="1" type="ORF">I306_00196</name>
</gene>
<proteinExistence type="predicted"/>
<keyword evidence="2" id="KW-1185">Reference proteome</keyword>
<reference evidence="1 2" key="1">
    <citation type="submission" date="2015-01" db="EMBL/GenBank/DDBJ databases">
        <title>The Genome Sequence of Cryptococcus gattii EJB2.</title>
        <authorList>
            <consortium name="The Broad Institute Genomics Platform"/>
            <person name="Cuomo C."/>
            <person name="Litvintseva A."/>
            <person name="Chen Y."/>
            <person name="Heitman J."/>
            <person name="Sun S."/>
            <person name="Springer D."/>
            <person name="Dromer F."/>
            <person name="Young S."/>
            <person name="Zeng Q."/>
            <person name="Gargeya S."/>
            <person name="Abouelleil A."/>
            <person name="Alvarado L."/>
            <person name="Chapman S.B."/>
            <person name="Gainer-Dewar J."/>
            <person name="Goldberg J."/>
            <person name="Griggs A."/>
            <person name="Gujja S."/>
            <person name="Hansen M."/>
            <person name="Howarth C."/>
            <person name="Imamovic A."/>
            <person name="Larimer J."/>
            <person name="Murphy C."/>
            <person name="Naylor J."/>
            <person name="Pearson M."/>
            <person name="Priest M."/>
            <person name="Roberts A."/>
            <person name="Saif S."/>
            <person name="Shea T."/>
            <person name="Sykes S."/>
            <person name="Wortman J."/>
            <person name="Nusbaum C."/>
            <person name="Birren B."/>
        </authorList>
    </citation>
    <scope>NUCLEOTIDE SEQUENCE [LARGE SCALE GENOMIC DNA]</scope>
    <source>
        <strain evidence="1 2">EJB2</strain>
    </source>
</reference>
<dbReference type="Proteomes" id="UP000054272">
    <property type="component" value="Unassembled WGS sequence"/>
</dbReference>